<dbReference type="Pfam" id="PF01476">
    <property type="entry name" value="LysM"/>
    <property type="match status" value="3"/>
</dbReference>
<proteinExistence type="predicted"/>
<dbReference type="Gene3D" id="3.10.350.10">
    <property type="entry name" value="LysM domain"/>
    <property type="match status" value="3"/>
</dbReference>
<dbReference type="Proteomes" id="UP000176725">
    <property type="component" value="Unassembled WGS sequence"/>
</dbReference>
<feature type="region of interest" description="Disordered" evidence="1">
    <location>
        <begin position="93"/>
        <end position="112"/>
    </location>
</feature>
<dbReference type="EMBL" id="MGHH01000007">
    <property type="protein sequence ID" value="OGM65043.1"/>
    <property type="molecule type" value="Genomic_DNA"/>
</dbReference>
<name>A0A1F8BLX7_9BACT</name>
<sequence>MILGAFVIVVAGVLLINYFSSRKGEIVPPLEIEGELTEGTTHVVQEGEDLWKISEQYYGTGFEWSKIAQANNITDPNQIRSGQTLIIPGTASAEIAQDQPTKEEKSPTPTQSEEVVMTTVGSQHTVAKGETLWVIAEKYYKSGYNWVDIAKENNLENPGIINEGQKLNIPSVEFKLATVVDSPKSLSEAEAISGGSYTVKQGDSLWKIAVRAYGDGYRWSDIAKENNLLNPALIHPGNSFKLPR</sequence>
<evidence type="ECO:0000313" key="4">
    <source>
        <dbReference type="Proteomes" id="UP000176725"/>
    </source>
</evidence>
<dbReference type="PROSITE" id="PS51782">
    <property type="entry name" value="LYSM"/>
    <property type="match status" value="3"/>
</dbReference>
<dbReference type="InterPro" id="IPR018392">
    <property type="entry name" value="LysM"/>
</dbReference>
<dbReference type="SMART" id="SM00257">
    <property type="entry name" value="LysM"/>
    <property type="match status" value="3"/>
</dbReference>
<evidence type="ECO:0000313" key="3">
    <source>
        <dbReference type="EMBL" id="OGM65043.1"/>
    </source>
</evidence>
<gene>
    <name evidence="3" type="ORF">A2893_05310</name>
</gene>
<dbReference type="CDD" id="cd00118">
    <property type="entry name" value="LysM"/>
    <property type="match status" value="3"/>
</dbReference>
<evidence type="ECO:0000256" key="1">
    <source>
        <dbReference type="SAM" id="MobiDB-lite"/>
    </source>
</evidence>
<dbReference type="InterPro" id="IPR052196">
    <property type="entry name" value="Bact_Kbp"/>
</dbReference>
<comment type="caution">
    <text evidence="3">The sequence shown here is derived from an EMBL/GenBank/DDBJ whole genome shotgun (WGS) entry which is preliminary data.</text>
</comment>
<dbReference type="STRING" id="1802521.A2893_05310"/>
<feature type="domain" description="LysM" evidence="2">
    <location>
        <begin position="195"/>
        <end position="242"/>
    </location>
</feature>
<dbReference type="PANTHER" id="PTHR34700">
    <property type="entry name" value="POTASSIUM BINDING PROTEIN KBP"/>
    <property type="match status" value="1"/>
</dbReference>
<feature type="domain" description="LysM" evidence="2">
    <location>
        <begin position="40"/>
        <end position="87"/>
    </location>
</feature>
<protein>
    <recommendedName>
        <fullName evidence="2">LysM domain-containing protein</fullName>
    </recommendedName>
</protein>
<dbReference type="AlphaFoldDB" id="A0A1F8BLX7"/>
<dbReference type="InterPro" id="IPR036779">
    <property type="entry name" value="LysM_dom_sf"/>
</dbReference>
<evidence type="ECO:0000259" key="2">
    <source>
        <dbReference type="PROSITE" id="PS51782"/>
    </source>
</evidence>
<dbReference type="PANTHER" id="PTHR34700:SF4">
    <property type="entry name" value="PHAGE-LIKE ELEMENT PBSX PROTEIN XKDP"/>
    <property type="match status" value="1"/>
</dbReference>
<accession>A0A1F8BLX7</accession>
<organism evidence="3 4">
    <name type="scientific">Candidatus Woesebacteria bacterium RIFCSPLOWO2_01_FULL_39_25</name>
    <dbReference type="NCBI Taxonomy" id="1802521"/>
    <lineage>
        <taxon>Bacteria</taxon>
        <taxon>Candidatus Woeseibacteriota</taxon>
    </lineage>
</organism>
<dbReference type="SUPFAM" id="SSF54106">
    <property type="entry name" value="LysM domain"/>
    <property type="match status" value="3"/>
</dbReference>
<feature type="domain" description="LysM" evidence="2">
    <location>
        <begin position="122"/>
        <end position="169"/>
    </location>
</feature>
<reference evidence="3 4" key="1">
    <citation type="journal article" date="2016" name="Nat. Commun.">
        <title>Thousands of microbial genomes shed light on interconnected biogeochemical processes in an aquifer system.</title>
        <authorList>
            <person name="Anantharaman K."/>
            <person name="Brown C.T."/>
            <person name="Hug L.A."/>
            <person name="Sharon I."/>
            <person name="Castelle C.J."/>
            <person name="Probst A.J."/>
            <person name="Thomas B.C."/>
            <person name="Singh A."/>
            <person name="Wilkins M.J."/>
            <person name="Karaoz U."/>
            <person name="Brodie E.L."/>
            <person name="Williams K.H."/>
            <person name="Hubbard S.S."/>
            <person name="Banfield J.F."/>
        </authorList>
    </citation>
    <scope>NUCLEOTIDE SEQUENCE [LARGE SCALE GENOMIC DNA]</scope>
</reference>